<keyword evidence="9" id="KW-1185">Reference proteome</keyword>
<comment type="domain">
    <text evidence="6">Contains large globular domains required for ATP hydrolysis at each terminus and a third globular domain forming a flexible hinge near the middle of the molecule. These domains are separated by coiled-coil structures.</text>
</comment>
<dbReference type="PATRIC" id="fig|45068.5.peg.424"/>
<protein>
    <recommendedName>
        <fullName evidence="6">Chromosome partition protein Smc</fullName>
    </recommendedName>
</protein>
<dbReference type="GO" id="GO:0007059">
    <property type="term" value="P:chromosome segregation"/>
    <property type="evidence" value="ECO:0007669"/>
    <property type="project" value="UniProtKB-UniRule"/>
</dbReference>
<dbReference type="RefSeq" id="WP_058528417.1">
    <property type="nucleotide sequence ID" value="NZ_CAAAHZ010000001.1"/>
</dbReference>
<feature type="coiled-coil region" evidence="6">
    <location>
        <begin position="184"/>
        <end position="225"/>
    </location>
</feature>
<dbReference type="GO" id="GO:0005737">
    <property type="term" value="C:cytoplasm"/>
    <property type="evidence" value="ECO:0007669"/>
    <property type="project" value="UniProtKB-SubCell"/>
</dbReference>
<reference evidence="8 9" key="1">
    <citation type="submission" date="2015-11" db="EMBL/GenBank/DDBJ databases">
        <title>Genomic analysis of 38 Legionella species identifies large and diverse effector repertoires.</title>
        <authorList>
            <person name="Burstein D."/>
            <person name="Amaro F."/>
            <person name="Zusman T."/>
            <person name="Lifshitz Z."/>
            <person name="Cohen O."/>
            <person name="Gilbert J.A."/>
            <person name="Pupko T."/>
            <person name="Shuman H.A."/>
            <person name="Segal G."/>
        </authorList>
    </citation>
    <scope>NUCLEOTIDE SEQUENCE [LARGE SCALE GENOMIC DNA]</scope>
    <source>
        <strain evidence="8 9">ATCC 49505</strain>
    </source>
</reference>
<comment type="subcellular location">
    <subcellularLocation>
        <location evidence="6">Cytoplasm</location>
    </subcellularLocation>
</comment>
<comment type="function">
    <text evidence="6">Required for chromosome condensation and partitioning.</text>
</comment>
<feature type="coiled-coil region" evidence="6">
    <location>
        <begin position="424"/>
        <end position="486"/>
    </location>
</feature>
<gene>
    <name evidence="6 8" type="primary">smc</name>
    <name evidence="8" type="ORF">Llon_0397</name>
</gene>
<proteinExistence type="inferred from homology"/>
<feature type="binding site" evidence="6">
    <location>
        <begin position="32"/>
        <end position="39"/>
    </location>
    <ligand>
        <name>ATP</name>
        <dbReference type="ChEBI" id="CHEBI:30616"/>
    </ligand>
</feature>
<dbReference type="GO" id="GO:0006260">
    <property type="term" value="P:DNA replication"/>
    <property type="evidence" value="ECO:0007669"/>
    <property type="project" value="UniProtKB-UniRule"/>
</dbReference>
<dbReference type="HAMAP" id="MF_01894">
    <property type="entry name" value="Smc_prok"/>
    <property type="match status" value="1"/>
</dbReference>
<keyword evidence="2 6" id="KW-0547">Nucleotide-binding</keyword>
<evidence type="ECO:0000256" key="6">
    <source>
        <dbReference type="HAMAP-Rule" id="MF_01894"/>
    </source>
</evidence>
<evidence type="ECO:0000313" key="8">
    <source>
        <dbReference type="EMBL" id="KTD22725.1"/>
    </source>
</evidence>
<dbReference type="Pfam" id="PF02463">
    <property type="entry name" value="SMC_N"/>
    <property type="match status" value="2"/>
</dbReference>
<accession>A0A0W0VRS3</accession>
<feature type="domain" description="RecF/RecN/SMC N-terminal" evidence="7">
    <location>
        <begin position="2"/>
        <end position="131"/>
    </location>
</feature>
<keyword evidence="3 6" id="KW-0067">ATP-binding</keyword>
<dbReference type="SUPFAM" id="SSF75553">
    <property type="entry name" value="Smc hinge domain"/>
    <property type="match status" value="1"/>
</dbReference>
<comment type="subunit">
    <text evidence="6">Homodimer.</text>
</comment>
<evidence type="ECO:0000256" key="5">
    <source>
        <dbReference type="ARBA" id="ARBA00023125"/>
    </source>
</evidence>
<evidence type="ECO:0000256" key="1">
    <source>
        <dbReference type="ARBA" id="ARBA00022490"/>
    </source>
</evidence>
<feature type="coiled-coil region" evidence="6">
    <location>
        <begin position="970"/>
        <end position="1007"/>
    </location>
</feature>
<keyword evidence="5 6" id="KW-0238">DNA-binding</keyword>
<dbReference type="AlphaFoldDB" id="A0A0W0VRS3"/>
<dbReference type="Gene3D" id="3.40.50.300">
    <property type="entry name" value="P-loop containing nucleotide triphosphate hydrolases"/>
    <property type="match status" value="2"/>
</dbReference>
<keyword evidence="4 6" id="KW-0175">Coiled coil</keyword>
<dbReference type="GO" id="GO:0030261">
    <property type="term" value="P:chromosome condensation"/>
    <property type="evidence" value="ECO:0007669"/>
    <property type="project" value="InterPro"/>
</dbReference>
<comment type="caution">
    <text evidence="8">The sequence shown here is derived from an EMBL/GenBank/DDBJ whole genome shotgun (WGS) entry which is preliminary data.</text>
</comment>
<dbReference type="OrthoDB" id="9808768at2"/>
<comment type="similarity">
    <text evidence="6">Belongs to the SMC family.</text>
</comment>
<keyword evidence="1 6" id="KW-0963">Cytoplasm</keyword>
<dbReference type="GO" id="GO:0005694">
    <property type="term" value="C:chromosome"/>
    <property type="evidence" value="ECO:0007669"/>
    <property type="project" value="InterPro"/>
</dbReference>
<dbReference type="STRING" id="45068.Llon_0397"/>
<dbReference type="NCBIfam" id="TIGR02168">
    <property type="entry name" value="SMC_prok_B"/>
    <property type="match status" value="1"/>
</dbReference>
<evidence type="ECO:0000259" key="7">
    <source>
        <dbReference type="Pfam" id="PF02463"/>
    </source>
</evidence>
<dbReference type="Proteomes" id="UP000054997">
    <property type="component" value="Unassembled WGS sequence"/>
</dbReference>
<dbReference type="GO" id="GO:0005524">
    <property type="term" value="F:ATP binding"/>
    <property type="evidence" value="ECO:0007669"/>
    <property type="project" value="UniProtKB-UniRule"/>
</dbReference>
<feature type="coiled-coil region" evidence="6">
    <location>
        <begin position="300"/>
        <end position="397"/>
    </location>
</feature>
<dbReference type="EMBL" id="LNYK01000006">
    <property type="protein sequence ID" value="KTD22725.1"/>
    <property type="molecule type" value="Genomic_DNA"/>
</dbReference>
<evidence type="ECO:0000256" key="3">
    <source>
        <dbReference type="ARBA" id="ARBA00022840"/>
    </source>
</evidence>
<evidence type="ECO:0000256" key="4">
    <source>
        <dbReference type="ARBA" id="ARBA00023054"/>
    </source>
</evidence>
<evidence type="ECO:0000256" key="2">
    <source>
        <dbReference type="ARBA" id="ARBA00022741"/>
    </source>
</evidence>
<dbReference type="GO" id="GO:0003677">
    <property type="term" value="F:DNA binding"/>
    <property type="evidence" value="ECO:0007669"/>
    <property type="project" value="UniProtKB-UniRule"/>
</dbReference>
<sequence>MHLKQIKLAGFKSFVEPTAVPFPSQLVAVVGPNGCGKSNIIDAVRWVMGESSAKNLRGESMVDVIFNGSLNRKPVGQASVELVFDNTLGRLGAQYANYQEISLKRVVTRDNETAYYLNGSRCRRRDIQDIFLGTGAGARGYAIIGQDMISKIIEARPDELKYFFEEAAGVSKYKDRRRETLQRIGHTQENLARLSDILEELQKQIARLERQAKAAQRYKALKEEERLYKAEILALKWNALKQEEDACEHALNILLLQEDGHQKDWMRLENEHIQIQTRCDEKQNQLQDEQACLYQLGKDIAKLEEVLQQRQQERQRLHEDYQQVQREIEAVTRQLQSDQDALKQSEESFEYLQKDLQEKILLLQQEIKSLQAKEQRVNEHNEQWQRLQTSIHKAQQNADYEKMRLTGYQQRQQEILVRHEKLNCELNEIQIDELYSELRELEAQKEKVSEEQSQASAIYRQLEKERSDLQKTIAALDEGLRQLQIDIHGLSTDHAAMEAAQNAALKTANEASHHPLWQNYPRLVEVMAVSEPWLPACEWVLAECLHATVVDSLSAVFDKLSDFQGQALTFVTEKAGIFTPDNYPLLSDKITGLMPEWQVVLQDVYTAETLEEARSWLPNLKPQQSVVTLDGYWLGHGWLRFRDLAAQKKEGFLYRQQALLALKQKLDDARRRYESLIKSRELSHAELANQTMQVETARETLSAKKEALQILTATILNKQQNLKQAESRKNRLSEELQDLQEQTEIIAEEITLAQKKIAAAHDSCAYLKEQQHGLYEEKKGLESELNKSRQSMEALRQQSHQTELKLAEEKIKIKQLQDNLLREEQRSLRLKERLQAISGHLESMDNPKNDVKPALADLLLQYARLEDAISQKRQDLSDLQDIQSNIARQLRQAAAEEKQLKEHIQQFKMQKQALHIRREGLNESLAEYEIKVPELLSSLPAGLTVEQREEALSHIKNKINALGAINLIAIEEYQAELQRQEELKRQYQDLQEALMTLDAAITRMDKETEMRLRDTFTQVNTAFQSLFPRLFGGGRALLELTCDNLLEAGILVMAQPPGKRNSTIHMLSGGEKAMTAVALVFAFFQLNPAPFCMLDEVDAPLDDANVRRFCDLVKEMSQFVQFLFITHNKITMELADHLIGVTMREPGVSRIVAVDVEQALSIVK</sequence>
<dbReference type="InterPro" id="IPR036277">
    <property type="entry name" value="SMC_hinge_sf"/>
</dbReference>
<dbReference type="SUPFAM" id="SSF52540">
    <property type="entry name" value="P-loop containing nucleoside triphosphate hydrolases"/>
    <property type="match status" value="2"/>
</dbReference>
<name>A0A0W0VRS3_9GAMM</name>
<feature type="coiled-coil region" evidence="6">
    <location>
        <begin position="708"/>
        <end position="931"/>
    </location>
</feature>
<dbReference type="GO" id="GO:0016887">
    <property type="term" value="F:ATP hydrolysis activity"/>
    <property type="evidence" value="ECO:0007669"/>
    <property type="project" value="InterPro"/>
</dbReference>
<evidence type="ECO:0000313" key="9">
    <source>
        <dbReference type="Proteomes" id="UP000054997"/>
    </source>
</evidence>
<dbReference type="InterPro" id="IPR011890">
    <property type="entry name" value="SMC_prok"/>
</dbReference>
<dbReference type="InterPro" id="IPR027417">
    <property type="entry name" value="P-loop_NTPase"/>
</dbReference>
<dbReference type="CDD" id="cd03278">
    <property type="entry name" value="ABC_SMC_barmotin"/>
    <property type="match status" value="2"/>
</dbReference>
<dbReference type="GO" id="GO:0007062">
    <property type="term" value="P:sister chromatid cohesion"/>
    <property type="evidence" value="ECO:0007669"/>
    <property type="project" value="InterPro"/>
</dbReference>
<dbReference type="PIRSF" id="PIRSF005719">
    <property type="entry name" value="SMC"/>
    <property type="match status" value="1"/>
</dbReference>
<dbReference type="InterPro" id="IPR003395">
    <property type="entry name" value="RecF/RecN/SMC_N"/>
</dbReference>
<dbReference type="InterPro" id="IPR024704">
    <property type="entry name" value="SMC"/>
</dbReference>
<dbReference type="PANTHER" id="PTHR43977">
    <property type="entry name" value="STRUCTURAL MAINTENANCE OF CHROMOSOMES PROTEIN 3"/>
    <property type="match status" value="1"/>
</dbReference>
<organism evidence="8 9">
    <name type="scientific">Legionella londiniensis</name>
    <dbReference type="NCBI Taxonomy" id="45068"/>
    <lineage>
        <taxon>Bacteria</taxon>
        <taxon>Pseudomonadati</taxon>
        <taxon>Pseudomonadota</taxon>
        <taxon>Gammaproteobacteria</taxon>
        <taxon>Legionellales</taxon>
        <taxon>Legionellaceae</taxon>
        <taxon>Legionella</taxon>
    </lineage>
</organism>
<feature type="domain" description="RecF/RecN/SMC N-terminal" evidence="7">
    <location>
        <begin position="671"/>
        <end position="1149"/>
    </location>
</feature>